<name>A0A2X4Y0N7_9GAMM</name>
<keyword evidence="2" id="KW-1185">Reference proteome</keyword>
<gene>
    <name evidence="1" type="ORF">NCTC12151_02530</name>
</gene>
<reference evidence="1 2" key="1">
    <citation type="submission" date="2018-06" db="EMBL/GenBank/DDBJ databases">
        <authorList>
            <consortium name="Pathogen Informatics"/>
            <person name="Doyle S."/>
        </authorList>
    </citation>
    <scope>NUCLEOTIDE SEQUENCE [LARGE SCALE GENOMIC DNA]</scope>
    <source>
        <strain evidence="1 2">NCTC12151</strain>
    </source>
</reference>
<dbReference type="Pfam" id="PF02413">
    <property type="entry name" value="Caudo_TAP"/>
    <property type="match status" value="1"/>
</dbReference>
<accession>A0A2X4Y0N7</accession>
<dbReference type="EMBL" id="LS483470">
    <property type="protein sequence ID" value="SQI42314.1"/>
    <property type="molecule type" value="Genomic_DNA"/>
</dbReference>
<dbReference type="Proteomes" id="UP000249005">
    <property type="component" value="Chromosome 1"/>
</dbReference>
<dbReference type="PANTHER" id="PTHR34413:SF2">
    <property type="entry name" value="PROPHAGE TAIL FIBER ASSEMBLY PROTEIN HOMOLOG TFAE-RELATED"/>
    <property type="match status" value="1"/>
</dbReference>
<dbReference type="AlphaFoldDB" id="A0A2X4Y0N7"/>
<dbReference type="InterPro" id="IPR051220">
    <property type="entry name" value="TFA_Chaperone"/>
</dbReference>
<proteinExistence type="predicted"/>
<organism evidence="1 2">
    <name type="scientific">Leminorella richardii</name>
    <dbReference type="NCBI Taxonomy" id="158841"/>
    <lineage>
        <taxon>Bacteria</taxon>
        <taxon>Pseudomonadati</taxon>
        <taxon>Pseudomonadota</taxon>
        <taxon>Gammaproteobacteria</taxon>
        <taxon>Enterobacterales</taxon>
        <taxon>Budviciaceae</taxon>
        <taxon>Leminorella</taxon>
    </lineage>
</organism>
<protein>
    <submittedName>
        <fullName evidence="1">Bacteriophage tail assembly protein</fullName>
    </submittedName>
</protein>
<dbReference type="InterPro" id="IPR003458">
    <property type="entry name" value="Phage_T4_Gp38_tail_assem"/>
</dbReference>
<dbReference type="RefSeq" id="WP_111740963.1">
    <property type="nucleotide sequence ID" value="NZ_LR698987.1"/>
</dbReference>
<dbReference type="KEGG" id="lri:NCTC12151_02530"/>
<evidence type="ECO:0000313" key="2">
    <source>
        <dbReference type="Proteomes" id="UP000249005"/>
    </source>
</evidence>
<evidence type="ECO:0000313" key="1">
    <source>
        <dbReference type="EMBL" id="SQI42314.1"/>
    </source>
</evidence>
<dbReference type="OrthoDB" id="8596093at2"/>
<dbReference type="PANTHER" id="PTHR34413">
    <property type="entry name" value="PROPHAGE TAIL FIBER ASSEMBLY PROTEIN HOMOLOG TFAE-RELATED-RELATED"/>
    <property type="match status" value="1"/>
</dbReference>
<sequence>MSRAKFNDLGLATRAGTVHLYNVSPDFEEFLFESDEGISVGTGVPAYSYIDVPLPAKSGFAVCRDDKEWKYMEDHRGIEAYSIQTGEPIEITALGSLPSNVTTLSPITPFDTWNGDRWVTDETAKRQSEIETAAQQKRSLEQKANVAIDTLSDAIELGLAESGDEEMLKAWRAYRVKLSRIDTQNAPITVWPDLPTT</sequence>